<dbReference type="HOGENOM" id="CLU_095993_7_1_7"/>
<organism evidence="4 5">
    <name type="scientific">Desulfomicrobium baculatum (strain DSM 4028 / VKM B-1378 / X)</name>
    <name type="common">Desulfovibrio baculatus</name>
    <dbReference type="NCBI Taxonomy" id="525897"/>
    <lineage>
        <taxon>Bacteria</taxon>
        <taxon>Pseudomonadati</taxon>
        <taxon>Thermodesulfobacteriota</taxon>
        <taxon>Desulfovibrionia</taxon>
        <taxon>Desulfovibrionales</taxon>
        <taxon>Desulfomicrobiaceae</taxon>
        <taxon>Desulfomicrobium</taxon>
    </lineage>
</organism>
<dbReference type="STRING" id="525897.Dbac_0152"/>
<evidence type="ECO:0000313" key="4">
    <source>
        <dbReference type="EMBL" id="ACU88279.1"/>
    </source>
</evidence>
<dbReference type="PANTHER" id="PTHR36504:SF1">
    <property type="entry name" value="LIPOPOLYSACCHARIDE EXPORT SYSTEM PROTEIN LPTA"/>
    <property type="match status" value="1"/>
</dbReference>
<dbReference type="EMBL" id="CP001629">
    <property type="protein sequence ID" value="ACU88279.1"/>
    <property type="molecule type" value="Genomic_DNA"/>
</dbReference>
<keyword evidence="5" id="KW-1185">Reference proteome</keyword>
<feature type="domain" description="Organic solvent tolerance-like N-terminal" evidence="3">
    <location>
        <begin position="30"/>
        <end position="148"/>
    </location>
</feature>
<reference evidence="4 5" key="1">
    <citation type="journal article" date="2009" name="Stand. Genomic Sci.">
        <title>Complete genome sequence of Desulfomicrobium baculatum type strain (X).</title>
        <authorList>
            <person name="Copeland A."/>
            <person name="Spring S."/>
            <person name="Goker M."/>
            <person name="Schneider S."/>
            <person name="Lapidus A."/>
            <person name="Del Rio T.G."/>
            <person name="Tice H."/>
            <person name="Cheng J.F."/>
            <person name="Chen F."/>
            <person name="Nolan M."/>
            <person name="Bruce D."/>
            <person name="Goodwin L."/>
            <person name="Pitluck S."/>
            <person name="Ivanova N."/>
            <person name="Mavrommatis K."/>
            <person name="Ovchinnikova G."/>
            <person name="Pati A."/>
            <person name="Chen A."/>
            <person name="Palaniappan K."/>
            <person name="Land M."/>
            <person name="Hauser L."/>
            <person name="Chang Y.J."/>
            <person name="Jeffries C.C."/>
            <person name="Meincke L."/>
            <person name="Sims D."/>
            <person name="Brettin T."/>
            <person name="Detter J.C."/>
            <person name="Han C."/>
            <person name="Chain P."/>
            <person name="Bristow J."/>
            <person name="Eisen J.A."/>
            <person name="Markowitz V."/>
            <person name="Hugenholtz P."/>
            <person name="Kyrpides N.C."/>
            <person name="Klenk H.P."/>
            <person name="Lucas S."/>
        </authorList>
    </citation>
    <scope>NUCLEOTIDE SEQUENCE [LARGE SCALE GENOMIC DNA]</scope>
    <source>
        <strain evidence="5">DSM 4028 / VKM B-1378 / X</strain>
    </source>
</reference>
<evidence type="ECO:0000259" key="3">
    <source>
        <dbReference type="Pfam" id="PF03968"/>
    </source>
</evidence>
<dbReference type="GO" id="GO:0017089">
    <property type="term" value="F:glycolipid transfer activity"/>
    <property type="evidence" value="ECO:0007669"/>
    <property type="project" value="TreeGrafter"/>
</dbReference>
<evidence type="ECO:0000313" key="5">
    <source>
        <dbReference type="Proteomes" id="UP000002216"/>
    </source>
</evidence>
<feature type="signal peptide" evidence="2">
    <location>
        <begin position="1"/>
        <end position="18"/>
    </location>
</feature>
<evidence type="ECO:0000256" key="1">
    <source>
        <dbReference type="ARBA" id="ARBA00022729"/>
    </source>
</evidence>
<dbReference type="eggNOG" id="COG1934">
    <property type="taxonomic scope" value="Bacteria"/>
</dbReference>
<dbReference type="PANTHER" id="PTHR36504">
    <property type="entry name" value="LIPOPOLYSACCHARIDE EXPORT SYSTEM PROTEIN LPTA"/>
    <property type="match status" value="1"/>
</dbReference>
<dbReference type="OrthoDB" id="5453241at2"/>
<dbReference type="AlphaFoldDB" id="C7LT55"/>
<sequence>MRSLILFLFLACATPLWAAQTAPAKDVPVKITSDTMTYTQKGDQVVFTGSVYVIRQDIQLWSDTLTVLLEKKEGSGNATQSVADEQGSIKKIIAKGNVRIKADQGRTGTCGKATYEADKDLLTMEDNPMLMEGANKIQGEVIKLFIKESRSEVLGGKGRVEAIFNTPASKPGAGQ</sequence>
<dbReference type="GO" id="GO:0015920">
    <property type="term" value="P:lipopolysaccharide transport"/>
    <property type="evidence" value="ECO:0007669"/>
    <property type="project" value="TreeGrafter"/>
</dbReference>
<feature type="chain" id="PRO_5002979567" evidence="2">
    <location>
        <begin position="19"/>
        <end position="175"/>
    </location>
</feature>
<dbReference type="RefSeq" id="WP_012805364.1">
    <property type="nucleotide sequence ID" value="NC_013173.1"/>
</dbReference>
<name>C7LT55_DESBD</name>
<proteinExistence type="predicted"/>
<dbReference type="GO" id="GO:0009279">
    <property type="term" value="C:cell outer membrane"/>
    <property type="evidence" value="ECO:0007669"/>
    <property type="project" value="TreeGrafter"/>
</dbReference>
<dbReference type="KEGG" id="dba:Dbac_0152"/>
<dbReference type="InterPro" id="IPR052037">
    <property type="entry name" value="LPS_export_LptA"/>
</dbReference>
<gene>
    <name evidence="4" type="ordered locus">Dbac_0152</name>
</gene>
<accession>C7LT55</accession>
<dbReference type="Pfam" id="PF03968">
    <property type="entry name" value="LptD_N"/>
    <property type="match status" value="1"/>
</dbReference>
<dbReference type="Gene3D" id="2.60.450.10">
    <property type="entry name" value="Lipopolysaccharide (LPS) transport protein A like domain"/>
    <property type="match status" value="1"/>
</dbReference>
<dbReference type="Proteomes" id="UP000002216">
    <property type="component" value="Chromosome"/>
</dbReference>
<evidence type="ECO:0000256" key="2">
    <source>
        <dbReference type="SAM" id="SignalP"/>
    </source>
</evidence>
<dbReference type="GO" id="GO:0030288">
    <property type="term" value="C:outer membrane-bounded periplasmic space"/>
    <property type="evidence" value="ECO:0007669"/>
    <property type="project" value="TreeGrafter"/>
</dbReference>
<keyword evidence="1 2" id="KW-0732">Signal</keyword>
<dbReference type="InterPro" id="IPR005653">
    <property type="entry name" value="OstA-like_N"/>
</dbReference>
<protein>
    <submittedName>
        <fullName evidence="4">Lipopolysaccharide transport periplasmic protein LptA</fullName>
    </submittedName>
</protein>